<evidence type="ECO:0000256" key="1">
    <source>
        <dbReference type="ARBA" id="ARBA00022664"/>
    </source>
</evidence>
<evidence type="ECO:0000256" key="2">
    <source>
        <dbReference type="ARBA" id="ARBA00022679"/>
    </source>
</evidence>
<sequence length="414" mass="48961">MLSIKNKHLTIIPRSEHTISRNSLSKTALKVLYRLNKNGYEAYLVGGSVRDLLLGKKPKDFDITTNATPEQIRKLFRNCRLVGRRFRLAHIIFNHEIIEVATFRGHNKKKQLIDKKLFLQTQNGMLLHDNIFGSIEEDAIRRDFTVNSLYYNIDDFTLRNYVNGLNDLKEGVIHLIGDPETRYREDPVRMLRAIRFACKLNMKISINTAEPIKRLAYLLNEIPSARLFEESLKLLQTGNGYFTYKMLKKYGLFQQLFPVAYVNFDKNTNSVIEKIINQVLKKIDDNLKNKNLVDPGFLFAVILWYPVYNYAEKIFKENKITFYDAFTQSITNILNKQYCSIAIPKRVTTTMRDIWFLQLHLLRYKNRRAKKIIEHLNFKYAFDLLKLRANVEHKTELRELILWWIKFQQINIIK</sequence>
<feature type="domain" description="Poly A polymerase head" evidence="9">
    <location>
        <begin position="42"/>
        <end position="173"/>
    </location>
</feature>
<feature type="active site" evidence="7">
    <location>
        <position position="62"/>
    </location>
</feature>
<dbReference type="Gene3D" id="3.30.460.10">
    <property type="entry name" value="Beta Polymerase, domain 2"/>
    <property type="match status" value="1"/>
</dbReference>
<dbReference type="GO" id="GO:0005524">
    <property type="term" value="F:ATP binding"/>
    <property type="evidence" value="ECO:0007669"/>
    <property type="project" value="UniProtKB-UniRule"/>
</dbReference>
<name>A0A0M6W842_9GAMM</name>
<dbReference type="Pfam" id="PF12627">
    <property type="entry name" value="PolyA_pol_RNAbd"/>
    <property type="match status" value="1"/>
</dbReference>
<evidence type="ECO:0000256" key="5">
    <source>
        <dbReference type="ARBA" id="ARBA00022884"/>
    </source>
</evidence>
<keyword evidence="4 7" id="KW-0067">ATP-binding</keyword>
<accession>A0A0M6W842</accession>
<dbReference type="FunFam" id="3.30.460.10:FF:000035">
    <property type="entry name" value="Poly(A) polymerase I"/>
    <property type="match status" value="1"/>
</dbReference>
<evidence type="ECO:0000259" key="10">
    <source>
        <dbReference type="Pfam" id="PF12626"/>
    </source>
</evidence>
<comment type="function">
    <text evidence="7">Adds poly(A) tail to the 3' end of many RNAs, which usually targets these RNAs for decay. Plays a significant role in the global control of gene expression, through influencing the rate of transcript degradation, and in the general RNA quality control.</text>
</comment>
<dbReference type="Gene3D" id="1.10.3090.10">
    <property type="entry name" value="cca-adding enzyme, domain 2"/>
    <property type="match status" value="1"/>
</dbReference>
<dbReference type="EC" id="2.7.7.19" evidence="7"/>
<dbReference type="NCBIfam" id="TIGR01942">
    <property type="entry name" value="pcnB"/>
    <property type="match status" value="1"/>
</dbReference>
<organism evidence="12 13">
    <name type="scientific">Candidatus Providencia siddallii</name>
    <dbReference type="NCBI Taxonomy" id="1715285"/>
    <lineage>
        <taxon>Bacteria</taxon>
        <taxon>Pseudomonadati</taxon>
        <taxon>Pseudomonadota</taxon>
        <taxon>Gammaproteobacteria</taxon>
        <taxon>Enterobacterales</taxon>
        <taxon>Morganellaceae</taxon>
        <taxon>Providencia</taxon>
    </lineage>
</organism>
<keyword evidence="1 7" id="KW-0507">mRNA processing</keyword>
<protein>
    <recommendedName>
        <fullName evidence="7">Poly(A) polymerase I</fullName>
        <shortName evidence="7">PAP I</shortName>
        <ecNumber evidence="7">2.7.7.19</ecNumber>
    </recommendedName>
</protein>
<comment type="catalytic activity">
    <reaction evidence="7">
        <text>RNA(n) + ATP = RNA(n)-3'-adenine ribonucleotide + diphosphate</text>
        <dbReference type="Rhea" id="RHEA:11332"/>
        <dbReference type="Rhea" id="RHEA-COMP:14527"/>
        <dbReference type="Rhea" id="RHEA-COMP:17347"/>
        <dbReference type="ChEBI" id="CHEBI:30616"/>
        <dbReference type="ChEBI" id="CHEBI:33019"/>
        <dbReference type="ChEBI" id="CHEBI:140395"/>
        <dbReference type="ChEBI" id="CHEBI:173115"/>
        <dbReference type="EC" id="2.7.7.19"/>
    </reaction>
</comment>
<dbReference type="InterPro" id="IPR010206">
    <property type="entry name" value="PolA_pol_I"/>
</dbReference>
<keyword evidence="13" id="KW-1185">Reference proteome</keyword>
<evidence type="ECO:0000259" key="11">
    <source>
        <dbReference type="Pfam" id="PF12627"/>
    </source>
</evidence>
<dbReference type="AlphaFoldDB" id="A0A0M6W842"/>
<feature type="active site" evidence="7">
    <location>
        <position position="143"/>
    </location>
</feature>
<dbReference type="HAMAP" id="MF_00957">
    <property type="entry name" value="PolyA_pol"/>
    <property type="match status" value="1"/>
</dbReference>
<dbReference type="GO" id="GO:1990817">
    <property type="term" value="F:poly(A) RNA polymerase activity"/>
    <property type="evidence" value="ECO:0007669"/>
    <property type="project" value="UniProtKB-UniRule"/>
</dbReference>
<dbReference type="SUPFAM" id="SSF81301">
    <property type="entry name" value="Nucleotidyltransferase"/>
    <property type="match status" value="1"/>
</dbReference>
<dbReference type="PANTHER" id="PTHR43051">
    <property type="entry name" value="POLYNUCLEOTIDE ADENYLYLTRANSFERASE FAMILY PROTEIN"/>
    <property type="match status" value="1"/>
</dbReference>
<comment type="similarity">
    <text evidence="7 8">Belongs to the tRNA nucleotidyltransferase/poly(A) polymerase family.</text>
</comment>
<evidence type="ECO:0000259" key="9">
    <source>
        <dbReference type="Pfam" id="PF01743"/>
    </source>
</evidence>
<dbReference type="GO" id="GO:0043633">
    <property type="term" value="P:polyadenylation-dependent RNA catabolic process"/>
    <property type="evidence" value="ECO:0007669"/>
    <property type="project" value="InterPro"/>
</dbReference>
<proteinExistence type="inferred from homology"/>
<evidence type="ECO:0000256" key="7">
    <source>
        <dbReference type="HAMAP-Rule" id="MF_00957"/>
    </source>
</evidence>
<evidence type="ECO:0000256" key="3">
    <source>
        <dbReference type="ARBA" id="ARBA00022741"/>
    </source>
</evidence>
<dbReference type="InterPro" id="IPR002646">
    <property type="entry name" value="PolA_pol_head_dom"/>
</dbReference>
<keyword evidence="6 7" id="KW-0804">Transcription</keyword>
<evidence type="ECO:0000256" key="6">
    <source>
        <dbReference type="ARBA" id="ARBA00023163"/>
    </source>
</evidence>
<evidence type="ECO:0000256" key="4">
    <source>
        <dbReference type="ARBA" id="ARBA00022840"/>
    </source>
</evidence>
<keyword evidence="12" id="KW-0548">Nucleotidyltransferase</keyword>
<evidence type="ECO:0000313" key="12">
    <source>
        <dbReference type="EMBL" id="CRK85940.1"/>
    </source>
</evidence>
<dbReference type="GO" id="GO:0003723">
    <property type="term" value="F:RNA binding"/>
    <property type="evidence" value="ECO:0007669"/>
    <property type="project" value="UniProtKB-UniRule"/>
</dbReference>
<dbReference type="Proteomes" id="UP000242301">
    <property type="component" value="Unassembled WGS sequence"/>
</dbReference>
<dbReference type="PANTHER" id="PTHR43051:SF1">
    <property type="entry name" value="POLYNUCLEOTIDE ADENYLYLTRANSFERASE FAMILY PROTEIN"/>
    <property type="match status" value="1"/>
</dbReference>
<dbReference type="InterPro" id="IPR032828">
    <property type="entry name" value="PolyA_RNA-bd"/>
</dbReference>
<feature type="domain" description="tRNA nucleotidyltransferase/poly(A) polymerase RNA and SrmB- binding" evidence="11">
    <location>
        <begin position="201"/>
        <end position="259"/>
    </location>
</feature>
<dbReference type="Pfam" id="PF01743">
    <property type="entry name" value="PolyA_pol"/>
    <property type="match status" value="1"/>
</dbReference>
<feature type="domain" description="Polymerase A arginine-rich C-terminal" evidence="10">
    <location>
        <begin position="321"/>
        <end position="409"/>
    </location>
</feature>
<dbReference type="SUPFAM" id="SSF81891">
    <property type="entry name" value="Poly A polymerase C-terminal region-like"/>
    <property type="match status" value="1"/>
</dbReference>
<dbReference type="InterPro" id="IPR052191">
    <property type="entry name" value="tRNA_ntf/polyA_polymerase_I"/>
</dbReference>
<dbReference type="InterPro" id="IPR025866">
    <property type="entry name" value="PolyA_pol_arg_C_dom"/>
</dbReference>
<dbReference type="GO" id="GO:0006397">
    <property type="term" value="P:mRNA processing"/>
    <property type="evidence" value="ECO:0007669"/>
    <property type="project" value="UniProtKB-KW"/>
</dbReference>
<dbReference type="EMBL" id="CVRF01000003">
    <property type="protein sequence ID" value="CRK85940.1"/>
    <property type="molecule type" value="Genomic_DNA"/>
</dbReference>
<evidence type="ECO:0000313" key="13">
    <source>
        <dbReference type="Proteomes" id="UP000242301"/>
    </source>
</evidence>
<keyword evidence="5 7" id="KW-0694">RNA-binding</keyword>
<keyword evidence="2 7" id="KW-0808">Transferase</keyword>
<gene>
    <name evidence="7 12" type="primary">pcnB</name>
    <name evidence="12" type="ORF">SOFFGTOCOR_0534</name>
</gene>
<feature type="active site" evidence="7">
    <location>
        <position position="60"/>
    </location>
</feature>
<evidence type="ECO:0000256" key="8">
    <source>
        <dbReference type="RuleBase" id="RU003953"/>
    </source>
</evidence>
<keyword evidence="3 7" id="KW-0547">Nucleotide-binding</keyword>
<reference evidence="13" key="1">
    <citation type="submission" date="2015-05" db="EMBL/GenBank/DDBJ databases">
        <authorList>
            <person name="Manzano-Marin A."/>
        </authorList>
    </citation>
    <scope>NUCLEOTIDE SEQUENCE [LARGE SCALE GENOMIC DNA]</scope>
    <source>
        <strain evidence="13">officinalis</strain>
    </source>
</reference>
<dbReference type="Pfam" id="PF12626">
    <property type="entry name" value="PolyA_pol_arg_C"/>
    <property type="match status" value="1"/>
</dbReference>
<dbReference type="STRING" id="1715285.SOFFGTOCOR_0534"/>
<dbReference type="CDD" id="cd05398">
    <property type="entry name" value="NT_ClassII-CCAase"/>
    <property type="match status" value="1"/>
</dbReference>
<dbReference type="InterPro" id="IPR043519">
    <property type="entry name" value="NT_sf"/>
</dbReference>